<dbReference type="Proteomes" id="UP001207918">
    <property type="component" value="Unassembled WGS sequence"/>
</dbReference>
<feature type="domain" description="HTH lacI-type" evidence="4">
    <location>
        <begin position="10"/>
        <end position="64"/>
    </location>
</feature>
<dbReference type="PANTHER" id="PTHR30146:SF109">
    <property type="entry name" value="HTH-TYPE TRANSCRIPTIONAL REGULATOR GALS"/>
    <property type="match status" value="1"/>
</dbReference>
<reference evidence="5 6" key="1">
    <citation type="submission" date="2021-03" db="EMBL/GenBank/DDBJ databases">
        <title>Aliifodinibius sp. nov., a new bacterium isolated from saline soil.</title>
        <authorList>
            <person name="Galisteo C."/>
            <person name="De La Haba R."/>
            <person name="Sanchez-Porro C."/>
            <person name="Ventosa A."/>
        </authorList>
    </citation>
    <scope>NUCLEOTIDE SEQUENCE [LARGE SCALE GENOMIC DNA]</scope>
    <source>
        <strain evidence="5 6">1BSP15-2V2</strain>
    </source>
</reference>
<dbReference type="InterPro" id="IPR046335">
    <property type="entry name" value="LacI/GalR-like_sensor"/>
</dbReference>
<dbReference type="EMBL" id="JAGGJA010000003">
    <property type="protein sequence ID" value="MCW9706374.1"/>
    <property type="molecule type" value="Genomic_DNA"/>
</dbReference>
<sequence>MPADKNNTEVTIYDIAEALDVSPSTVSRSLKNHSSISSDTQQKVKEQAKEMGYRSNIFAKNLRRKKTNTLGVIVPKLNSNFMSSVIAGMEKVANENGYNLIISQSLETAQKEASNVETMFESRVDGLIVSLAYDTEDYSHFDPIIENNIPLVFFDRVAYYKSAANIIIDNFKAGQQAVTHLLKQGCKRIVHMTSNLARNVYEDRFRGYKQALEDYDIPFDPKYLIQNDLSNQAGQQAAQQILSMDPLPDGLFVANDTCAIACMSTLQDHGIKIPEDIAVVGFNNDPISSFVNPKLTTINYHGNEMGKVVIRNLISHLNGDNNIAMTNTIILNAELIIRESSVKAS</sequence>
<gene>
    <name evidence="5" type="ORF">J6I44_05890</name>
</gene>
<evidence type="ECO:0000259" key="4">
    <source>
        <dbReference type="PROSITE" id="PS50932"/>
    </source>
</evidence>
<comment type="caution">
    <text evidence="5">The sequence shown here is derived from an EMBL/GenBank/DDBJ whole genome shotgun (WGS) entry which is preliminary data.</text>
</comment>
<dbReference type="InterPro" id="IPR010982">
    <property type="entry name" value="Lambda_DNA-bd_dom_sf"/>
</dbReference>
<dbReference type="InterPro" id="IPR000843">
    <property type="entry name" value="HTH_LacI"/>
</dbReference>
<dbReference type="RefSeq" id="WP_265765079.1">
    <property type="nucleotide sequence ID" value="NZ_JAGGJA010000003.1"/>
</dbReference>
<keyword evidence="2 5" id="KW-0238">DNA-binding</keyword>
<dbReference type="SMART" id="SM00354">
    <property type="entry name" value="HTH_LACI"/>
    <property type="match status" value="1"/>
</dbReference>
<dbReference type="Pfam" id="PF13377">
    <property type="entry name" value="Peripla_BP_3"/>
    <property type="match status" value="1"/>
</dbReference>
<dbReference type="Gene3D" id="3.40.50.2300">
    <property type="match status" value="2"/>
</dbReference>
<evidence type="ECO:0000256" key="2">
    <source>
        <dbReference type="ARBA" id="ARBA00023125"/>
    </source>
</evidence>
<evidence type="ECO:0000313" key="5">
    <source>
        <dbReference type="EMBL" id="MCW9706374.1"/>
    </source>
</evidence>
<keyword evidence="3" id="KW-0804">Transcription</keyword>
<proteinExistence type="predicted"/>
<evidence type="ECO:0000313" key="6">
    <source>
        <dbReference type="Proteomes" id="UP001207918"/>
    </source>
</evidence>
<keyword evidence="6" id="KW-1185">Reference proteome</keyword>
<name>A0ABT3PMI8_9BACT</name>
<dbReference type="CDD" id="cd01392">
    <property type="entry name" value="HTH_LacI"/>
    <property type="match status" value="1"/>
</dbReference>
<keyword evidence="1" id="KW-0805">Transcription regulation</keyword>
<dbReference type="SUPFAM" id="SSF47413">
    <property type="entry name" value="lambda repressor-like DNA-binding domains"/>
    <property type="match status" value="1"/>
</dbReference>
<dbReference type="Pfam" id="PF00356">
    <property type="entry name" value="LacI"/>
    <property type="match status" value="1"/>
</dbReference>
<protein>
    <submittedName>
        <fullName evidence="5">LacI family DNA-binding transcriptional regulator</fullName>
    </submittedName>
</protein>
<evidence type="ECO:0000256" key="3">
    <source>
        <dbReference type="ARBA" id="ARBA00023163"/>
    </source>
</evidence>
<dbReference type="SUPFAM" id="SSF53822">
    <property type="entry name" value="Periplasmic binding protein-like I"/>
    <property type="match status" value="1"/>
</dbReference>
<dbReference type="PROSITE" id="PS50932">
    <property type="entry name" value="HTH_LACI_2"/>
    <property type="match status" value="1"/>
</dbReference>
<dbReference type="InterPro" id="IPR028082">
    <property type="entry name" value="Peripla_BP_I"/>
</dbReference>
<accession>A0ABT3PMI8</accession>
<evidence type="ECO:0000256" key="1">
    <source>
        <dbReference type="ARBA" id="ARBA00023015"/>
    </source>
</evidence>
<dbReference type="PANTHER" id="PTHR30146">
    <property type="entry name" value="LACI-RELATED TRANSCRIPTIONAL REPRESSOR"/>
    <property type="match status" value="1"/>
</dbReference>
<dbReference type="CDD" id="cd06267">
    <property type="entry name" value="PBP1_LacI_sugar_binding-like"/>
    <property type="match status" value="1"/>
</dbReference>
<dbReference type="GO" id="GO:0003677">
    <property type="term" value="F:DNA binding"/>
    <property type="evidence" value="ECO:0007669"/>
    <property type="project" value="UniProtKB-KW"/>
</dbReference>
<dbReference type="Gene3D" id="1.10.260.40">
    <property type="entry name" value="lambda repressor-like DNA-binding domains"/>
    <property type="match status" value="1"/>
</dbReference>
<organism evidence="5 6">
    <name type="scientific">Fodinibius salsisoli</name>
    <dbReference type="NCBI Taxonomy" id="2820877"/>
    <lineage>
        <taxon>Bacteria</taxon>
        <taxon>Pseudomonadati</taxon>
        <taxon>Balneolota</taxon>
        <taxon>Balneolia</taxon>
        <taxon>Balneolales</taxon>
        <taxon>Balneolaceae</taxon>
        <taxon>Fodinibius</taxon>
    </lineage>
</organism>